<evidence type="ECO:0000256" key="7">
    <source>
        <dbReference type="SAM" id="MobiDB-lite"/>
    </source>
</evidence>
<evidence type="ECO:0000256" key="2">
    <source>
        <dbReference type="ARBA" id="ARBA00022801"/>
    </source>
</evidence>
<dbReference type="SMART" id="SM00471">
    <property type="entry name" value="HDc"/>
    <property type="match status" value="1"/>
</dbReference>
<dbReference type="InterPro" id="IPR002073">
    <property type="entry name" value="PDEase_catalytic_dom"/>
</dbReference>
<evidence type="ECO:0000256" key="6">
    <source>
        <dbReference type="RuleBase" id="RU363067"/>
    </source>
</evidence>
<dbReference type="CDD" id="cd00077">
    <property type="entry name" value="HDc"/>
    <property type="match status" value="1"/>
</dbReference>
<evidence type="ECO:0000256" key="3">
    <source>
        <dbReference type="PIRSR" id="PIRSR623088-1"/>
    </source>
</evidence>
<dbReference type="InterPro" id="IPR036971">
    <property type="entry name" value="PDEase_catalytic_dom_sf"/>
</dbReference>
<evidence type="ECO:0000259" key="8">
    <source>
        <dbReference type="PROSITE" id="PS51845"/>
    </source>
</evidence>
<gene>
    <name evidence="9" type="ORF">ACAT0790_LOCUS69842</name>
</gene>
<dbReference type="InterPro" id="IPR023088">
    <property type="entry name" value="PDEase"/>
</dbReference>
<accession>A0A7S1WY11</accession>
<evidence type="ECO:0000256" key="4">
    <source>
        <dbReference type="PIRSR" id="PIRSR623088-2"/>
    </source>
</evidence>
<feature type="binding site" evidence="5">
    <location>
        <position position="137"/>
    </location>
    <ligand>
        <name>Zn(2+)</name>
        <dbReference type="ChEBI" id="CHEBI:29105"/>
        <label>1</label>
    </ligand>
</feature>
<feature type="binding site" evidence="5">
    <location>
        <position position="138"/>
    </location>
    <ligand>
        <name>Zn(2+)</name>
        <dbReference type="ChEBI" id="CHEBI:29105"/>
        <label>1</label>
    </ligand>
</feature>
<evidence type="ECO:0000256" key="5">
    <source>
        <dbReference type="PIRSR" id="PIRSR623088-3"/>
    </source>
</evidence>
<feature type="compositionally biased region" description="Polar residues" evidence="7">
    <location>
        <begin position="387"/>
        <end position="396"/>
    </location>
</feature>
<feature type="binding site" evidence="4">
    <location>
        <begin position="97"/>
        <end position="101"/>
    </location>
    <ligand>
        <name>AMP</name>
        <dbReference type="ChEBI" id="CHEBI:456215"/>
    </ligand>
</feature>
<feature type="binding site" evidence="5">
    <location>
        <position position="266"/>
    </location>
    <ligand>
        <name>Zn(2+)</name>
        <dbReference type="ChEBI" id="CHEBI:29105"/>
        <label>1</label>
    </ligand>
</feature>
<feature type="active site" description="Proton donor" evidence="3">
    <location>
        <position position="97"/>
    </location>
</feature>
<dbReference type="Pfam" id="PF00233">
    <property type="entry name" value="PDEase_I"/>
    <property type="match status" value="1"/>
</dbReference>
<feature type="binding site" evidence="5">
    <location>
        <position position="101"/>
    </location>
    <ligand>
        <name>Zn(2+)</name>
        <dbReference type="ChEBI" id="CHEBI:29105"/>
        <label>1</label>
    </ligand>
</feature>
<dbReference type="AlphaFoldDB" id="A0A7S1WY11"/>
<feature type="binding site" evidence="4">
    <location>
        <position position="317"/>
    </location>
    <ligand>
        <name>AMP</name>
        <dbReference type="ChEBI" id="CHEBI:456215"/>
    </ligand>
</feature>
<dbReference type="GO" id="GO:0007165">
    <property type="term" value="P:signal transduction"/>
    <property type="evidence" value="ECO:0007669"/>
    <property type="project" value="InterPro"/>
</dbReference>
<dbReference type="PROSITE" id="PS00126">
    <property type="entry name" value="PDEASE_I_1"/>
    <property type="match status" value="1"/>
</dbReference>
<dbReference type="EMBL" id="HBGE01117149">
    <property type="protein sequence ID" value="CAD9193065.1"/>
    <property type="molecule type" value="Transcribed_RNA"/>
</dbReference>
<dbReference type="Gene3D" id="1.10.1300.10">
    <property type="entry name" value="3'5'-cyclic nucleotide phosphodiesterase, catalytic domain"/>
    <property type="match status" value="1"/>
</dbReference>
<evidence type="ECO:0000256" key="1">
    <source>
        <dbReference type="ARBA" id="ARBA00022723"/>
    </source>
</evidence>
<sequence>MGNQVCPCKASPVLPVCHKLGSPCSDASSSSSSWAGTPSGALDSFAFSALDLTGYDLGQAAYHLLLEPLQSCKGSRTSDLDGFVRRVQQGYLPNVFHGFHHAVDVLQMVILLGRLMPWEVLLEPSQRLALAVAALAHDVGHPGFSNVFLVEVCDELAVRYNDISPLENMHCSKLFEILRTKDADIFANFSRRELRPLRKLMIDAILHTDTARYGTLTAALDLLNAEHQQAFAFAGDTDYGLTKKMSAIANDEQKALLASALLHTADLSYACRRWSLAYSWSLRAQEELYLQGDQERTIGLPVQPLNDRKTARVPAGQLGFIHAVVAPLVSAEVRLFRSWQELATSLAANTQEWAAKIDRGVEEKVDSRANEVRAMLESAVQGRPESKSSSATTTGTMGEEPCSEPSCNNFCEAVVPTTPLVREVRRWQEVRADGPSRELVLLYVVSEAAAPGGAGPGQRGQPILFRYAVKEEHELTEASFGPPAAALLALDANCTHIGSEGFEGLLADFLHNERGRHASSLCSEEQSNTLRNSAQSGPSWRNWLTSFGPGPRLTSSAGVAV</sequence>
<feature type="binding site" evidence="5">
    <location>
        <position position="138"/>
    </location>
    <ligand>
        <name>Zn(2+)</name>
        <dbReference type="ChEBI" id="CHEBI:29105"/>
        <label>2</label>
    </ligand>
</feature>
<feature type="region of interest" description="Disordered" evidence="7">
    <location>
        <begin position="378"/>
        <end position="403"/>
    </location>
</feature>
<dbReference type="GO" id="GO:0046872">
    <property type="term" value="F:metal ion binding"/>
    <property type="evidence" value="ECO:0007669"/>
    <property type="project" value="UniProtKB-KW"/>
</dbReference>
<comment type="cofactor">
    <cofactor evidence="6">
        <name>a divalent metal cation</name>
        <dbReference type="ChEBI" id="CHEBI:60240"/>
    </cofactor>
    <text evidence="6">Binds 2 divalent metal cations per subunit. Site 1 may preferentially bind zinc ions, while site 2 has a preference for magnesium and/or manganese ions.</text>
</comment>
<keyword evidence="1 5" id="KW-0479">Metal-binding</keyword>
<comment type="similarity">
    <text evidence="6">Belongs to the cyclic nucleotide phosphodiesterase family.</text>
</comment>
<dbReference type="GO" id="GO:0004114">
    <property type="term" value="F:3',5'-cyclic-nucleotide phosphodiesterase activity"/>
    <property type="evidence" value="ECO:0007669"/>
    <property type="project" value="InterPro"/>
</dbReference>
<name>A0A7S1WY11_ALECA</name>
<feature type="binding site" evidence="4">
    <location>
        <position position="266"/>
    </location>
    <ligand>
        <name>AMP</name>
        <dbReference type="ChEBI" id="CHEBI:456215"/>
    </ligand>
</feature>
<keyword evidence="2 6" id="KW-0378">Hydrolase</keyword>
<feature type="domain" description="PDEase" evidence="8">
    <location>
        <begin position="1"/>
        <end position="360"/>
    </location>
</feature>
<proteinExistence type="inferred from homology"/>
<dbReference type="PROSITE" id="PS51845">
    <property type="entry name" value="PDEASE_I_2"/>
    <property type="match status" value="1"/>
</dbReference>
<dbReference type="InterPro" id="IPR003607">
    <property type="entry name" value="HD/PDEase_dom"/>
</dbReference>
<feature type="binding site" evidence="4">
    <location>
        <position position="138"/>
    </location>
    <ligand>
        <name>AMP</name>
        <dbReference type="ChEBI" id="CHEBI:456215"/>
    </ligand>
</feature>
<dbReference type="SUPFAM" id="SSF109604">
    <property type="entry name" value="HD-domain/PDEase-like"/>
    <property type="match status" value="1"/>
</dbReference>
<dbReference type="EC" id="3.1.4.-" evidence="6"/>
<evidence type="ECO:0000313" key="9">
    <source>
        <dbReference type="EMBL" id="CAD9193065.1"/>
    </source>
</evidence>
<dbReference type="PRINTS" id="PR00387">
    <property type="entry name" value="PDIESTERASE1"/>
</dbReference>
<reference evidence="9" key="1">
    <citation type="submission" date="2021-01" db="EMBL/GenBank/DDBJ databases">
        <authorList>
            <person name="Corre E."/>
            <person name="Pelletier E."/>
            <person name="Niang G."/>
            <person name="Scheremetjew M."/>
            <person name="Finn R."/>
            <person name="Kale V."/>
            <person name="Holt S."/>
            <person name="Cochrane G."/>
            <person name="Meng A."/>
            <person name="Brown T."/>
            <person name="Cohen L."/>
        </authorList>
    </citation>
    <scope>NUCLEOTIDE SEQUENCE</scope>
    <source>
        <strain evidence="9">OF101</strain>
    </source>
</reference>
<dbReference type="InterPro" id="IPR023174">
    <property type="entry name" value="PDEase_CS"/>
</dbReference>
<dbReference type="PANTHER" id="PTHR11347">
    <property type="entry name" value="CYCLIC NUCLEOTIDE PHOSPHODIESTERASE"/>
    <property type="match status" value="1"/>
</dbReference>
<organism evidence="9">
    <name type="scientific">Alexandrium catenella</name>
    <name type="common">Red tide dinoflagellate</name>
    <name type="synonym">Gonyaulax catenella</name>
    <dbReference type="NCBI Taxonomy" id="2925"/>
    <lineage>
        <taxon>Eukaryota</taxon>
        <taxon>Sar</taxon>
        <taxon>Alveolata</taxon>
        <taxon>Dinophyceae</taxon>
        <taxon>Gonyaulacales</taxon>
        <taxon>Pyrocystaceae</taxon>
        <taxon>Alexandrium</taxon>
    </lineage>
</organism>
<protein>
    <recommendedName>
        <fullName evidence="6">Phosphodiesterase</fullName>
        <ecNumber evidence="6">3.1.4.-</ecNumber>
    </recommendedName>
</protein>